<dbReference type="EMBL" id="JACRSU010000001">
    <property type="protein sequence ID" value="MBC8540199.1"/>
    <property type="molecule type" value="Genomic_DNA"/>
</dbReference>
<dbReference type="RefSeq" id="WP_249311314.1">
    <property type="nucleotide sequence ID" value="NZ_JACRSU010000001.1"/>
</dbReference>
<dbReference type="Proteomes" id="UP000611762">
    <property type="component" value="Unassembled WGS sequence"/>
</dbReference>
<reference evidence="2" key="1">
    <citation type="submission" date="2020-08" db="EMBL/GenBank/DDBJ databases">
        <title>Genome public.</title>
        <authorList>
            <person name="Liu C."/>
            <person name="Sun Q."/>
        </authorList>
    </citation>
    <scope>NUCLEOTIDE SEQUENCE</scope>
    <source>
        <strain evidence="2">H8</strain>
    </source>
</reference>
<evidence type="ECO:0000256" key="1">
    <source>
        <dbReference type="SAM" id="MobiDB-lite"/>
    </source>
</evidence>
<dbReference type="AlphaFoldDB" id="A0A926HXL6"/>
<keyword evidence="3" id="KW-1185">Reference proteome</keyword>
<protein>
    <submittedName>
        <fullName evidence="2">Uncharacterized protein</fullName>
    </submittedName>
</protein>
<name>A0A926HXL6_9FIRM</name>
<comment type="caution">
    <text evidence="2">The sequence shown here is derived from an EMBL/GenBank/DDBJ whole genome shotgun (WGS) entry which is preliminary data.</text>
</comment>
<gene>
    <name evidence="2" type="ORF">H8698_04325</name>
</gene>
<organism evidence="2 3">
    <name type="scientific">Congzhengia minquanensis</name>
    <dbReference type="NCBI Taxonomy" id="2763657"/>
    <lineage>
        <taxon>Bacteria</taxon>
        <taxon>Bacillati</taxon>
        <taxon>Bacillota</taxon>
        <taxon>Clostridia</taxon>
        <taxon>Eubacteriales</taxon>
        <taxon>Oscillospiraceae</taxon>
        <taxon>Congzhengia</taxon>
    </lineage>
</organism>
<proteinExistence type="predicted"/>
<feature type="region of interest" description="Disordered" evidence="1">
    <location>
        <begin position="1"/>
        <end position="87"/>
    </location>
</feature>
<accession>A0A926HXL6</accession>
<sequence>MWERGGTGETAVFRPERMGPLQSPRRETGFAGKRSGSETGGYSANSGMELIGACEKQGSRNAPEGEKALWEREEEQAQGEALCGNPHRRANKPCSDAVIVCHAGPVICFKL</sequence>
<evidence type="ECO:0000313" key="3">
    <source>
        <dbReference type="Proteomes" id="UP000611762"/>
    </source>
</evidence>
<evidence type="ECO:0000313" key="2">
    <source>
        <dbReference type="EMBL" id="MBC8540199.1"/>
    </source>
</evidence>